<accession>A0AAW0C8Z7</accession>
<evidence type="ECO:0000313" key="1">
    <source>
        <dbReference type="EMBL" id="KAK7035307.1"/>
    </source>
</evidence>
<gene>
    <name evidence="1" type="ORF">VNI00_012074</name>
</gene>
<protein>
    <submittedName>
        <fullName evidence="1">Uncharacterized protein</fullName>
    </submittedName>
</protein>
<dbReference type="Proteomes" id="UP001383192">
    <property type="component" value="Unassembled WGS sequence"/>
</dbReference>
<name>A0AAW0C8Z7_9AGAR</name>
<keyword evidence="2" id="KW-1185">Reference proteome</keyword>
<dbReference type="EMBL" id="JAYKXP010000054">
    <property type="protein sequence ID" value="KAK7035307.1"/>
    <property type="molecule type" value="Genomic_DNA"/>
</dbReference>
<comment type="caution">
    <text evidence="1">The sequence shown here is derived from an EMBL/GenBank/DDBJ whole genome shotgun (WGS) entry which is preliminary data.</text>
</comment>
<organism evidence="1 2">
    <name type="scientific">Paramarasmius palmivorus</name>
    <dbReference type="NCBI Taxonomy" id="297713"/>
    <lineage>
        <taxon>Eukaryota</taxon>
        <taxon>Fungi</taxon>
        <taxon>Dikarya</taxon>
        <taxon>Basidiomycota</taxon>
        <taxon>Agaricomycotina</taxon>
        <taxon>Agaricomycetes</taxon>
        <taxon>Agaricomycetidae</taxon>
        <taxon>Agaricales</taxon>
        <taxon>Marasmiineae</taxon>
        <taxon>Marasmiaceae</taxon>
        <taxon>Paramarasmius</taxon>
    </lineage>
</organism>
<dbReference type="AlphaFoldDB" id="A0AAW0C8Z7"/>
<reference evidence="1 2" key="1">
    <citation type="submission" date="2024-01" db="EMBL/GenBank/DDBJ databases">
        <title>A draft genome for a cacao thread blight-causing isolate of Paramarasmius palmivorus.</title>
        <authorList>
            <person name="Baruah I.K."/>
            <person name="Bukari Y."/>
            <person name="Amoako-Attah I."/>
            <person name="Meinhardt L.W."/>
            <person name="Bailey B.A."/>
            <person name="Cohen S.P."/>
        </authorList>
    </citation>
    <scope>NUCLEOTIDE SEQUENCE [LARGE SCALE GENOMIC DNA]</scope>
    <source>
        <strain evidence="1 2">GH-12</strain>
    </source>
</reference>
<sequence>MQLKIPCVPILTNHTRANVCLVVDTMRKAEPNKPVFDVMECPPPCEDFPHVNHIDLSDVSIQLLWACEAKCLEKLLKLAAEEGVHNIGLEYDQQSLKWMQTGLAKFLGVEVLTGQELADASDTAFEMA</sequence>
<evidence type="ECO:0000313" key="2">
    <source>
        <dbReference type="Proteomes" id="UP001383192"/>
    </source>
</evidence>
<proteinExistence type="predicted"/>